<accession>A0ABX0XFI6</accession>
<dbReference type="SUPFAM" id="SSF51905">
    <property type="entry name" value="FAD/NAD(P)-binding domain"/>
    <property type="match status" value="1"/>
</dbReference>
<dbReference type="InterPro" id="IPR051473">
    <property type="entry name" value="P2Ox-like"/>
</dbReference>
<comment type="cofactor">
    <cofactor evidence="1">
        <name>FAD</name>
        <dbReference type="ChEBI" id="CHEBI:57692"/>
    </cofactor>
</comment>
<keyword evidence="4" id="KW-0274">FAD</keyword>
<dbReference type="InterPro" id="IPR000172">
    <property type="entry name" value="GMC_OxRdtase_N"/>
</dbReference>
<dbReference type="Gene3D" id="3.50.50.60">
    <property type="entry name" value="FAD/NAD(P)-binding domain"/>
    <property type="match status" value="2"/>
</dbReference>
<dbReference type="Proteomes" id="UP000770785">
    <property type="component" value="Unassembled WGS sequence"/>
</dbReference>
<dbReference type="PANTHER" id="PTHR42784">
    <property type="entry name" value="PYRANOSE 2-OXIDASE"/>
    <property type="match status" value="1"/>
</dbReference>
<keyword evidence="3" id="KW-0285">Flavoprotein</keyword>
<dbReference type="PANTHER" id="PTHR42784:SF1">
    <property type="entry name" value="PYRANOSE 2-OXIDASE"/>
    <property type="match status" value="1"/>
</dbReference>
<dbReference type="SUPFAM" id="SSF54373">
    <property type="entry name" value="FAD-linked reductases, C-terminal domain"/>
    <property type="match status" value="1"/>
</dbReference>
<feature type="domain" description="Glucose-methanol-choline oxidoreductase C-terminal" evidence="7">
    <location>
        <begin position="438"/>
        <end position="557"/>
    </location>
</feature>
<evidence type="ECO:0000259" key="6">
    <source>
        <dbReference type="Pfam" id="PF00732"/>
    </source>
</evidence>
<evidence type="ECO:0000256" key="1">
    <source>
        <dbReference type="ARBA" id="ARBA00001974"/>
    </source>
</evidence>
<evidence type="ECO:0000313" key="9">
    <source>
        <dbReference type="Proteomes" id="UP000770785"/>
    </source>
</evidence>
<evidence type="ECO:0000256" key="2">
    <source>
        <dbReference type="ARBA" id="ARBA00010790"/>
    </source>
</evidence>
<comment type="caution">
    <text evidence="8">The sequence shown here is derived from an EMBL/GenBank/DDBJ whole genome shotgun (WGS) entry which is preliminary data.</text>
</comment>
<protein>
    <submittedName>
        <fullName evidence="8">Choline dehydrogenase-like flavoprotein</fullName>
    </submittedName>
</protein>
<dbReference type="RefSeq" id="WP_168039563.1">
    <property type="nucleotide sequence ID" value="NZ_JAATJH010000007.1"/>
</dbReference>
<evidence type="ECO:0000256" key="4">
    <source>
        <dbReference type="ARBA" id="ARBA00022827"/>
    </source>
</evidence>
<evidence type="ECO:0000256" key="5">
    <source>
        <dbReference type="ARBA" id="ARBA00023002"/>
    </source>
</evidence>
<comment type="similarity">
    <text evidence="2">Belongs to the GMC oxidoreductase family.</text>
</comment>
<name>A0ABX0XFI6_9BACT</name>
<gene>
    <name evidence="8" type="ORF">GGR27_003486</name>
</gene>
<keyword evidence="9" id="KW-1185">Reference proteome</keyword>
<keyword evidence="5" id="KW-0560">Oxidoreductase</keyword>
<sequence>MQTPNLKTNDTNQYDAIVIGTGISGGIAAMELCRKGLKTLVLERGRHIAHGDYPTASLDTWDFENQGKIPKDVIEEDYHVLKRKGHLVNEAEVHHFVKDSEHPYTEEKRFDWIRGYQTGGRSLVWGRQCYEWSDLDFEANAKEGIAVDWPIRQADIKPWYDYVTKFIGISGRKEGLKHLPDGPFQPPMELNCAEAQFRDRVQEHIPGRTVTEGRVAHVTAYDPALNLGSRGNCQYRDRCRRGCPYGGYYSSNSGPLVVAEETGNMTLVNHAAVREIIYDADTKRATGVRVKMTETNEEVAFFTKGVVFLCASSLNSASILLASKSDAQANGLGNDSDMVGRNIMDHHHYVGASGSFEGLDDKYYKGRKANGFYVPRFVNLGPSSKKDYLRGFGYQGGAQRGDWRNLVKELSVGPGLKKALAAPGGWSMGMTGFGECLPDPDNRVTLNETKLDKDGLPTLSMNASFGANERAMRVDMKHHAAEMLEAAGAKNVSPFEREVFPGYGIHEMGTARMGRDPRTSVLNKHNQVWNCLNLYVTDGSAMTSASCVNPSLTYMALTARAVDHAVGELNRG</sequence>
<dbReference type="Pfam" id="PF05199">
    <property type="entry name" value="GMC_oxred_C"/>
    <property type="match status" value="1"/>
</dbReference>
<evidence type="ECO:0000313" key="8">
    <source>
        <dbReference type="EMBL" id="NJC27967.1"/>
    </source>
</evidence>
<proteinExistence type="inferred from homology"/>
<evidence type="ECO:0000259" key="7">
    <source>
        <dbReference type="Pfam" id="PF05199"/>
    </source>
</evidence>
<dbReference type="EMBL" id="JAATJH010000007">
    <property type="protein sequence ID" value="NJC27967.1"/>
    <property type="molecule type" value="Genomic_DNA"/>
</dbReference>
<dbReference type="InterPro" id="IPR007867">
    <property type="entry name" value="GMC_OxRtase_C"/>
</dbReference>
<reference evidence="8 9" key="1">
    <citation type="submission" date="2020-03" db="EMBL/GenBank/DDBJ databases">
        <title>Genomic Encyclopedia of Type Strains, Phase IV (KMG-IV): sequencing the most valuable type-strain genomes for metagenomic binning, comparative biology and taxonomic classification.</title>
        <authorList>
            <person name="Goeker M."/>
        </authorList>
    </citation>
    <scope>NUCLEOTIDE SEQUENCE [LARGE SCALE GENOMIC DNA]</scope>
    <source>
        <strain evidence="8 9">DSM 105096</strain>
    </source>
</reference>
<organism evidence="8 9">
    <name type="scientific">Neolewinella antarctica</name>
    <dbReference type="NCBI Taxonomy" id="442734"/>
    <lineage>
        <taxon>Bacteria</taxon>
        <taxon>Pseudomonadati</taxon>
        <taxon>Bacteroidota</taxon>
        <taxon>Saprospiria</taxon>
        <taxon>Saprospirales</taxon>
        <taxon>Lewinellaceae</taxon>
        <taxon>Neolewinella</taxon>
    </lineage>
</organism>
<evidence type="ECO:0000256" key="3">
    <source>
        <dbReference type="ARBA" id="ARBA00022630"/>
    </source>
</evidence>
<dbReference type="InterPro" id="IPR036188">
    <property type="entry name" value="FAD/NAD-bd_sf"/>
</dbReference>
<dbReference type="Pfam" id="PF00732">
    <property type="entry name" value="GMC_oxred_N"/>
    <property type="match status" value="1"/>
</dbReference>
<feature type="domain" description="Glucose-methanol-choline oxidoreductase N-terminal" evidence="6">
    <location>
        <begin position="107"/>
        <end position="347"/>
    </location>
</feature>